<protein>
    <submittedName>
        <fullName evidence="2">Uncharacterized protein</fullName>
    </submittedName>
</protein>
<evidence type="ECO:0000313" key="3">
    <source>
        <dbReference type="Proteomes" id="UP000011602"/>
    </source>
</evidence>
<comment type="caution">
    <text evidence="2">The sequence shown here is derived from an EMBL/GenBank/DDBJ whole genome shotgun (WGS) entry which is preliminary data.</text>
</comment>
<dbReference type="EMBL" id="AOHZ01000058">
    <property type="protein sequence ID" value="ELY54449.1"/>
    <property type="molecule type" value="Genomic_DNA"/>
</dbReference>
<name>L9WYA5_9EURY</name>
<dbReference type="Proteomes" id="UP000011602">
    <property type="component" value="Unassembled WGS sequence"/>
</dbReference>
<dbReference type="CDD" id="cd02966">
    <property type="entry name" value="TlpA_like_family"/>
    <property type="match status" value="1"/>
</dbReference>
<reference evidence="2 3" key="1">
    <citation type="journal article" date="2014" name="PLoS Genet.">
        <title>Phylogenetically driven sequencing of extremely halophilic archaea reveals strategies for static and dynamic osmo-response.</title>
        <authorList>
            <person name="Becker E.A."/>
            <person name="Seitzer P.M."/>
            <person name="Tritt A."/>
            <person name="Larsen D."/>
            <person name="Krusor M."/>
            <person name="Yao A.I."/>
            <person name="Wu D."/>
            <person name="Madern D."/>
            <person name="Eisen J.A."/>
            <person name="Darling A.E."/>
            <person name="Facciotti M.T."/>
        </authorList>
    </citation>
    <scope>NUCLEOTIDE SEQUENCE [LARGE SCALE GENOMIC DNA]</scope>
    <source>
        <strain evidence="2 3">JCM 12255</strain>
    </source>
</reference>
<feature type="region of interest" description="Disordered" evidence="1">
    <location>
        <begin position="26"/>
        <end position="58"/>
    </location>
</feature>
<keyword evidence="3" id="KW-1185">Reference proteome</keyword>
<dbReference type="AlphaFoldDB" id="L9WYA5"/>
<evidence type="ECO:0000256" key="1">
    <source>
        <dbReference type="SAM" id="MobiDB-lite"/>
    </source>
</evidence>
<dbReference type="STRING" id="1227499.C493_12584"/>
<accession>L9WYA5</accession>
<feature type="compositionally biased region" description="Acidic residues" evidence="1">
    <location>
        <begin position="26"/>
        <end position="46"/>
    </location>
</feature>
<dbReference type="Gene3D" id="3.40.30.10">
    <property type="entry name" value="Glutaredoxin"/>
    <property type="match status" value="1"/>
</dbReference>
<dbReference type="PROSITE" id="PS51257">
    <property type="entry name" value="PROKAR_LIPOPROTEIN"/>
    <property type="match status" value="1"/>
</dbReference>
<gene>
    <name evidence="2" type="ORF">C493_12584</name>
</gene>
<dbReference type="eggNOG" id="arCOG06181">
    <property type="taxonomic scope" value="Archaea"/>
</dbReference>
<organism evidence="2 3">
    <name type="scientific">Natronolimnohabitans innermongolicus JCM 12255</name>
    <dbReference type="NCBI Taxonomy" id="1227499"/>
    <lineage>
        <taxon>Archaea</taxon>
        <taxon>Methanobacteriati</taxon>
        <taxon>Methanobacteriota</taxon>
        <taxon>Stenosarchaea group</taxon>
        <taxon>Halobacteria</taxon>
        <taxon>Halobacteriales</taxon>
        <taxon>Natrialbaceae</taxon>
        <taxon>Natronolimnohabitans</taxon>
    </lineage>
</organism>
<sequence>MIDMDRRSFVAGVTLALVALAGCLDDDGDGDSEGDDDSDTSEDDTLEVTTVDAPGSDAGTVTIPDDGQVQLVNCVRTTCPTSRGMLPRVGEARDRLAETYDVGLDGDVHVLTVIDESSGGSQSADELADWWAEQDGDWTVGVDDEGAVFDRYDVDGTPTTFAVDGAGEVHWRDEQGTTPNNLISGVETALEASDG</sequence>
<proteinExistence type="predicted"/>
<evidence type="ECO:0000313" key="2">
    <source>
        <dbReference type="EMBL" id="ELY54449.1"/>
    </source>
</evidence>
<dbReference type="InterPro" id="IPR036249">
    <property type="entry name" value="Thioredoxin-like_sf"/>
</dbReference>
<dbReference type="SUPFAM" id="SSF52833">
    <property type="entry name" value="Thioredoxin-like"/>
    <property type="match status" value="1"/>
</dbReference>